<comment type="caution">
    <text evidence="1">The sequence shown here is derived from an EMBL/GenBank/DDBJ whole genome shotgun (WGS) entry which is preliminary data.</text>
</comment>
<organism evidence="1 2">
    <name type="scientific">Candidatus Gottesmanbacteria bacterium RIFCSPHIGHO2_01_FULL_40_15</name>
    <dbReference type="NCBI Taxonomy" id="1798376"/>
    <lineage>
        <taxon>Bacteria</taxon>
        <taxon>Candidatus Gottesmaniibacteriota</taxon>
    </lineage>
</organism>
<accession>A0A1F5Z3H7</accession>
<gene>
    <name evidence="1" type="ORF">A2777_03595</name>
</gene>
<evidence type="ECO:0000313" key="2">
    <source>
        <dbReference type="Proteomes" id="UP000177354"/>
    </source>
</evidence>
<evidence type="ECO:0000313" key="1">
    <source>
        <dbReference type="EMBL" id="OGG06915.1"/>
    </source>
</evidence>
<protein>
    <recommendedName>
        <fullName evidence="3">Mannosyl-glycoprotein endo-beta-N-acetylglucosamidase-like domain-containing protein</fullName>
    </recommendedName>
</protein>
<dbReference type="InterPro" id="IPR023346">
    <property type="entry name" value="Lysozyme-like_dom_sf"/>
</dbReference>
<dbReference type="Gene3D" id="1.10.530.10">
    <property type="match status" value="1"/>
</dbReference>
<proteinExistence type="predicted"/>
<reference evidence="1 2" key="1">
    <citation type="journal article" date="2016" name="Nat. Commun.">
        <title>Thousands of microbial genomes shed light on interconnected biogeochemical processes in an aquifer system.</title>
        <authorList>
            <person name="Anantharaman K."/>
            <person name="Brown C.T."/>
            <person name="Hug L.A."/>
            <person name="Sharon I."/>
            <person name="Castelle C.J."/>
            <person name="Probst A.J."/>
            <person name="Thomas B.C."/>
            <person name="Singh A."/>
            <person name="Wilkins M.J."/>
            <person name="Karaoz U."/>
            <person name="Brodie E.L."/>
            <person name="Williams K.H."/>
            <person name="Hubbard S.S."/>
            <person name="Banfield J.F."/>
        </authorList>
    </citation>
    <scope>NUCLEOTIDE SEQUENCE [LARGE SCALE GENOMIC DNA]</scope>
</reference>
<dbReference type="SUPFAM" id="SSF53955">
    <property type="entry name" value="Lysozyme-like"/>
    <property type="match status" value="1"/>
</dbReference>
<evidence type="ECO:0008006" key="3">
    <source>
        <dbReference type="Google" id="ProtNLM"/>
    </source>
</evidence>
<sequence length="205" mass="23290">MAMMEKLFITIALFAVFLLPVIFPVNTYARIHSLNNFLSAYSYNGRLCLTPSSSACTFGKNKNIQLTDDKRLSALNTFLNNYRSDLAGYSSYLVDTADKYDLPWTLLPAIAGVESGFCRKAPKNSYNCWGWNNGNFHFADYYQAIDTISKGLKEYYFNHGLNTPELIGKKYAPPSSAFWSRQVSFFIINLEVLLTDNLQTLQFTL</sequence>
<name>A0A1F5Z3H7_9BACT</name>
<dbReference type="AlphaFoldDB" id="A0A1F5Z3H7"/>
<dbReference type="EMBL" id="MFJF01000013">
    <property type="protein sequence ID" value="OGG06915.1"/>
    <property type="molecule type" value="Genomic_DNA"/>
</dbReference>
<dbReference type="Proteomes" id="UP000177354">
    <property type="component" value="Unassembled WGS sequence"/>
</dbReference>